<evidence type="ECO:0000256" key="4">
    <source>
        <dbReference type="ARBA" id="ARBA00022502"/>
    </source>
</evidence>
<comment type="pathway">
    <text evidence="2 8">Glycolipid biosynthesis; glycosylphosphatidylinositol-anchor biosynthesis.</text>
</comment>
<evidence type="ECO:0000256" key="5">
    <source>
        <dbReference type="ARBA" id="ARBA00022692"/>
    </source>
</evidence>
<evidence type="ECO:0000313" key="11">
    <source>
        <dbReference type="Proteomes" id="UP001497383"/>
    </source>
</evidence>
<evidence type="ECO:0000256" key="2">
    <source>
        <dbReference type="ARBA" id="ARBA00004687"/>
    </source>
</evidence>
<comment type="subcellular location">
    <subcellularLocation>
        <location evidence="1 8">Endoplasmic reticulum membrane</location>
        <topology evidence="1 8">Multi-pass membrane protein</topology>
    </subcellularLocation>
</comment>
<accession>A0ABP0ZI78</accession>
<evidence type="ECO:0000256" key="8">
    <source>
        <dbReference type="RuleBase" id="RU280819"/>
    </source>
</evidence>
<keyword evidence="8" id="KW-0012">Acyltransferase</keyword>
<evidence type="ECO:0000256" key="9">
    <source>
        <dbReference type="SAM" id="MobiDB-lite"/>
    </source>
</evidence>
<feature type="transmembrane region" description="Helical" evidence="8">
    <location>
        <begin position="174"/>
        <end position="192"/>
    </location>
</feature>
<dbReference type="EC" id="2.3.-.-" evidence="8"/>
<reference evidence="10 11" key="1">
    <citation type="submission" date="2024-03" db="EMBL/GenBank/DDBJ databases">
        <authorList>
            <person name="Brejova B."/>
        </authorList>
    </citation>
    <scope>NUCLEOTIDE SEQUENCE [LARGE SCALE GENOMIC DNA]</scope>
    <source>
        <strain evidence="10 11">CBS 14171</strain>
    </source>
</reference>
<dbReference type="InterPro" id="IPR009447">
    <property type="entry name" value="PIGW/GWT1"/>
</dbReference>
<feature type="transmembrane region" description="Helical" evidence="8">
    <location>
        <begin position="372"/>
        <end position="391"/>
    </location>
</feature>
<keyword evidence="8" id="KW-0808">Transferase</keyword>
<name>A0ABP0ZI78_9ASCO</name>
<protein>
    <recommendedName>
        <fullName evidence="8">GPI-anchored wall transfer protein</fullName>
        <ecNumber evidence="8">2.3.-.-</ecNumber>
    </recommendedName>
</protein>
<feature type="transmembrane region" description="Helical" evidence="8">
    <location>
        <begin position="72"/>
        <end position="91"/>
    </location>
</feature>
<proteinExistence type="inferred from homology"/>
<keyword evidence="7 8" id="KW-0472">Membrane</keyword>
<keyword evidence="4 8" id="KW-0337">GPI-anchor biosynthesis</keyword>
<evidence type="ECO:0000313" key="10">
    <source>
        <dbReference type="EMBL" id="CAK9435379.1"/>
    </source>
</evidence>
<dbReference type="RefSeq" id="XP_066827044.1">
    <property type="nucleotide sequence ID" value="XM_066970906.1"/>
</dbReference>
<feature type="compositionally biased region" description="Basic residues" evidence="9">
    <location>
        <begin position="97"/>
        <end position="113"/>
    </location>
</feature>
<feature type="transmembrane region" description="Helical" evidence="8">
    <location>
        <begin position="319"/>
        <end position="340"/>
    </location>
</feature>
<feature type="transmembrane region" description="Helical" evidence="8">
    <location>
        <begin position="136"/>
        <end position="154"/>
    </location>
</feature>
<evidence type="ECO:0000256" key="7">
    <source>
        <dbReference type="ARBA" id="ARBA00023136"/>
    </source>
</evidence>
<feature type="transmembrane region" description="Helical" evidence="8">
    <location>
        <begin position="411"/>
        <end position="431"/>
    </location>
</feature>
<feature type="transmembrane region" description="Helical" evidence="8">
    <location>
        <begin position="481"/>
        <end position="501"/>
    </location>
</feature>
<dbReference type="PANTHER" id="PTHR20661:SF0">
    <property type="entry name" value="PHOSPHATIDYLINOSITOL-GLYCAN BIOSYNTHESIS CLASS W PROTEIN"/>
    <property type="match status" value="1"/>
</dbReference>
<keyword evidence="5 8" id="KW-0812">Transmembrane</keyword>
<dbReference type="GeneID" id="92205302"/>
<dbReference type="PANTHER" id="PTHR20661">
    <property type="entry name" value="PHOSPHATIDYLINOSITOL-GLYCAN BIOSYNTHESIS CLASS W PROTEIN"/>
    <property type="match status" value="1"/>
</dbReference>
<feature type="transmembrane region" description="Helical" evidence="8">
    <location>
        <begin position="48"/>
        <end position="66"/>
    </location>
</feature>
<feature type="region of interest" description="Disordered" evidence="9">
    <location>
        <begin position="96"/>
        <end position="122"/>
    </location>
</feature>
<dbReference type="EMBL" id="OZ022405">
    <property type="protein sequence ID" value="CAK9435379.1"/>
    <property type="molecule type" value="Genomic_DNA"/>
</dbReference>
<evidence type="ECO:0000256" key="6">
    <source>
        <dbReference type="ARBA" id="ARBA00022989"/>
    </source>
</evidence>
<gene>
    <name evidence="10" type="ORF">LODBEIA_P01060</name>
</gene>
<keyword evidence="8" id="KW-0256">Endoplasmic reticulum</keyword>
<keyword evidence="11" id="KW-1185">Reference proteome</keyword>
<evidence type="ECO:0000256" key="3">
    <source>
        <dbReference type="ARBA" id="ARBA00007559"/>
    </source>
</evidence>
<feature type="transmembrane region" description="Helical" evidence="8">
    <location>
        <begin position="451"/>
        <end position="469"/>
    </location>
</feature>
<dbReference type="Pfam" id="PF06423">
    <property type="entry name" value="GWT1"/>
    <property type="match status" value="1"/>
</dbReference>
<comment type="function">
    <text evidence="8">A acetyltransferase, which acetylates the inositol ring of phosphatidylinositol during biosynthesis of GPI-anchor.</text>
</comment>
<sequence length="510" mass="57418">MSLLKKLKEDFVSDLSGGSIEEVYLVTSIALTSDLAFKLIHGAIELPLVYDYVLNVLAILTAITLYANNSLFLHYSILLPSLIIYLTSHYVTANNNKKNKNTNKGKKEKKTAKVSKDSSAGTTREDFLPRKNFVTIYRAHMLIVTNLAILAVDFKVFPRRFAKVETWGTSMMDMGVGSFVFSMGLVSSRQLIKQGNRKGIQKFNLSQYCSIVWQNLFKSLPILTLGVARLLSVKQLQYQEHTTEYGIHWNFFITLGSIPVLMGVLDPILNKVPRGVLAFAFALVNELVLQKTDVLSFIITNDNRFDNWITMNKEGIYSLWGYFTIFLFGQSFGSFVLTGYPTKDNLVLYNNKTATTAATTTSKKKKNKDRSLLTVTTTQGLITTTIFYQLVFTLVNNSPLITNVSRRFCNLAYILWVVSYNSTFLLGYNVIDKFVSSSSLDRENSYLLESINNNGLLIFLVGNLLTGLVNMSVNTLEMSNMGAILVLMGYSVTWSAMAIYLNKHKIYIKL</sequence>
<evidence type="ECO:0000256" key="1">
    <source>
        <dbReference type="ARBA" id="ARBA00004477"/>
    </source>
</evidence>
<comment type="similarity">
    <text evidence="3 8">Belongs to the PIGW family.</text>
</comment>
<dbReference type="Proteomes" id="UP001497383">
    <property type="component" value="Chromosome 1"/>
</dbReference>
<feature type="transmembrane region" description="Helical" evidence="8">
    <location>
        <begin position="251"/>
        <end position="269"/>
    </location>
</feature>
<organism evidence="10 11">
    <name type="scientific">Lodderomyces beijingensis</name>
    <dbReference type="NCBI Taxonomy" id="1775926"/>
    <lineage>
        <taxon>Eukaryota</taxon>
        <taxon>Fungi</taxon>
        <taxon>Dikarya</taxon>
        <taxon>Ascomycota</taxon>
        <taxon>Saccharomycotina</taxon>
        <taxon>Pichiomycetes</taxon>
        <taxon>Debaryomycetaceae</taxon>
        <taxon>Candida/Lodderomyces clade</taxon>
        <taxon>Lodderomyces</taxon>
    </lineage>
</organism>
<dbReference type="PIRSF" id="PIRSF017321">
    <property type="entry name" value="GWT1"/>
    <property type="match status" value="1"/>
</dbReference>
<keyword evidence="6 8" id="KW-1133">Transmembrane helix</keyword>